<evidence type="ECO:0000313" key="2">
    <source>
        <dbReference type="EMBL" id="AEE17374.1"/>
    </source>
</evidence>
<gene>
    <name evidence="2" type="ordered locus">Trebr_1956</name>
</gene>
<sequence>MNLMKKLRYTAAVLLLITPAVLFSQAWRVVSAETAKTVLADGSGRTCDVFSDAELSGDSVELIGNCLSAIWALPGLTGTEAKVKSDAAGFLHFIIYPESLSYKNVELRDLLPSGLSFKYDTTLFYDVTMKVGNLAPRVAGTYVSPENFLEQLYAASVMPELYLYDSNLLDRVARLEQTLMAISKKGLFSKPAQVDSDIVLAVRNLYNQNPEISVKEATSLLKQQGIAASAADIQAVFMVYLGKFE</sequence>
<proteinExistence type="predicted"/>
<dbReference type="HOGENOM" id="CLU_1133196_0_0_12"/>
<accession>F4LJC9</accession>
<dbReference type="EMBL" id="CP002696">
    <property type="protein sequence ID" value="AEE17374.1"/>
    <property type="molecule type" value="Genomic_DNA"/>
</dbReference>
<dbReference type="OrthoDB" id="9932623at2"/>
<dbReference type="AlphaFoldDB" id="F4LJC9"/>
<dbReference type="Proteomes" id="UP000006546">
    <property type="component" value="Chromosome"/>
</dbReference>
<dbReference type="KEGG" id="tbe:Trebr_1956"/>
<evidence type="ECO:0000256" key="1">
    <source>
        <dbReference type="SAM" id="SignalP"/>
    </source>
</evidence>
<dbReference type="eggNOG" id="ENOG5030XUQ">
    <property type="taxonomic scope" value="Bacteria"/>
</dbReference>
<name>F4LJC9_TREBD</name>
<feature type="chain" id="PRO_5003310855" evidence="1">
    <location>
        <begin position="27"/>
        <end position="245"/>
    </location>
</feature>
<organism evidence="2 3">
    <name type="scientific">Treponema brennaborense (strain DSM 12168 / CIP 105900 / DD5/3)</name>
    <dbReference type="NCBI Taxonomy" id="906968"/>
    <lineage>
        <taxon>Bacteria</taxon>
        <taxon>Pseudomonadati</taxon>
        <taxon>Spirochaetota</taxon>
        <taxon>Spirochaetia</taxon>
        <taxon>Spirochaetales</taxon>
        <taxon>Treponemataceae</taxon>
        <taxon>Treponema</taxon>
    </lineage>
</organism>
<reference evidence="3" key="1">
    <citation type="submission" date="2011-04" db="EMBL/GenBank/DDBJ databases">
        <title>The complete genome of Treponema brennaborense DSM 12168.</title>
        <authorList>
            <person name="Lucas S."/>
            <person name="Han J."/>
            <person name="Lapidus A."/>
            <person name="Bruce D."/>
            <person name="Goodwin L."/>
            <person name="Pitluck S."/>
            <person name="Peters L."/>
            <person name="Kyrpides N."/>
            <person name="Mavromatis K."/>
            <person name="Ivanova N."/>
            <person name="Mikhailova N."/>
            <person name="Pagani I."/>
            <person name="Teshima H."/>
            <person name="Detter J.C."/>
            <person name="Tapia R."/>
            <person name="Han C."/>
            <person name="Land M."/>
            <person name="Hauser L."/>
            <person name="Markowitz V."/>
            <person name="Cheng J.-F."/>
            <person name="Hugenholtz P."/>
            <person name="Woyke T."/>
            <person name="Wu D."/>
            <person name="Gronow S."/>
            <person name="Wellnitz S."/>
            <person name="Brambilla E."/>
            <person name="Klenk H.-P."/>
            <person name="Eisen J.A."/>
        </authorList>
    </citation>
    <scope>NUCLEOTIDE SEQUENCE [LARGE SCALE GENOMIC DNA]</scope>
    <source>
        <strain evidence="3">DSM 12168 / CIP 105900 / DD5/3</strain>
    </source>
</reference>
<feature type="signal peptide" evidence="1">
    <location>
        <begin position="1"/>
        <end position="26"/>
    </location>
</feature>
<evidence type="ECO:0000313" key="3">
    <source>
        <dbReference type="Proteomes" id="UP000006546"/>
    </source>
</evidence>
<dbReference type="RefSeq" id="WP_013759078.1">
    <property type="nucleotide sequence ID" value="NC_015500.1"/>
</dbReference>
<protein>
    <submittedName>
        <fullName evidence="2">Uncharacterized protein</fullName>
    </submittedName>
</protein>
<dbReference type="STRING" id="906968.Trebr_1956"/>
<keyword evidence="1" id="KW-0732">Signal</keyword>
<keyword evidence="3" id="KW-1185">Reference proteome</keyword>